<evidence type="ECO:0000313" key="1">
    <source>
        <dbReference type="EMBL" id="KAK9414275.1"/>
    </source>
</evidence>
<sequence>MSRSRSTMPHPRDMLTDDLAYRVMKMGYYRRNARSILLNNPEEVDLEVPDTYFGLVDADEWRMMALWINYNKRIYKHCGDMRESGLLTFPVTKDWVSLEVAVGLRWEDFEDIPVQLEIYDSHDEQAGSMAFTEIQNQIENLVVAETEWIPGVSLGPSFIIDMYTPRRTINIVCCTRPLPQEQSGSTEVEEAA</sequence>
<comment type="caution">
    <text evidence="1">The sequence shown here is derived from an EMBL/GenBank/DDBJ whole genome shotgun (WGS) entry which is preliminary data.</text>
</comment>
<evidence type="ECO:0000313" key="2">
    <source>
        <dbReference type="Proteomes" id="UP001408356"/>
    </source>
</evidence>
<keyword evidence="2" id="KW-1185">Reference proteome</keyword>
<accession>A0ABR2UI32</accession>
<dbReference type="Proteomes" id="UP001408356">
    <property type="component" value="Unassembled WGS sequence"/>
</dbReference>
<gene>
    <name evidence="1" type="ORF">SUNI508_02374</name>
</gene>
<proteinExistence type="predicted"/>
<organism evidence="1 2">
    <name type="scientific">Seiridium unicorne</name>
    <dbReference type="NCBI Taxonomy" id="138068"/>
    <lineage>
        <taxon>Eukaryota</taxon>
        <taxon>Fungi</taxon>
        <taxon>Dikarya</taxon>
        <taxon>Ascomycota</taxon>
        <taxon>Pezizomycotina</taxon>
        <taxon>Sordariomycetes</taxon>
        <taxon>Xylariomycetidae</taxon>
        <taxon>Amphisphaeriales</taxon>
        <taxon>Sporocadaceae</taxon>
        <taxon>Seiridium</taxon>
    </lineage>
</organism>
<protein>
    <submittedName>
        <fullName evidence="1">Uncharacterized protein</fullName>
    </submittedName>
</protein>
<name>A0ABR2UI32_9PEZI</name>
<reference evidence="1 2" key="1">
    <citation type="journal article" date="2024" name="J. Plant Pathol.">
        <title>Sequence and assembly of the genome of Seiridium unicorne, isolate CBS 538.82, causal agent of cypress canker disease.</title>
        <authorList>
            <person name="Scali E."/>
            <person name="Rocca G.D."/>
            <person name="Danti R."/>
            <person name="Garbelotto M."/>
            <person name="Barberini S."/>
            <person name="Baroncelli R."/>
            <person name="Emiliani G."/>
        </authorList>
    </citation>
    <scope>NUCLEOTIDE SEQUENCE [LARGE SCALE GENOMIC DNA]</scope>
    <source>
        <strain evidence="1 2">BM-138-508</strain>
    </source>
</reference>
<dbReference type="EMBL" id="JARVKF010000429">
    <property type="protein sequence ID" value="KAK9414275.1"/>
    <property type="molecule type" value="Genomic_DNA"/>
</dbReference>